<proteinExistence type="predicted"/>
<keyword evidence="1" id="KW-0418">Kinase</keyword>
<evidence type="ECO:0000313" key="1">
    <source>
        <dbReference type="EMBL" id="PHV69512.1"/>
    </source>
</evidence>
<keyword evidence="1" id="KW-0808">Transferase</keyword>
<sequence length="326" mass="36358">MTDSSKPYVLVFGLSIYDIFGFTNNHYRPYDSNPGKVKVSCGGVCRNIAENMARIGMNTKFISILGEDEKGQAILKAASKVGLDMQDSLIIKGASTPTYLAILDEKGEMVSAVVDIEIAKCFDKEEVDKRSKIIKEAEYMFFGADNPELIEYIVKTYKGYTHFVLDPVSTTKAQGVKHLLPYFHTIKPNRYEAEILCGFRLDSEETIREAGAYFRAIGVQNVFISLDTEGIYYNNGKEEGIIRGMPLVVKNVTGAGDAFVAGLGYGYMNATNIKETVKLAITLSNITISHEETIHPELNYKQVEQVMTACKWEEKSFRGEVRGINK</sequence>
<name>A0AC61DAI6_9FIRM</name>
<accession>A0AC61DAI6</accession>
<protein>
    <submittedName>
        <fullName evidence="1">Kinase</fullName>
    </submittedName>
</protein>
<reference evidence="1" key="1">
    <citation type="submission" date="2017-10" db="EMBL/GenBank/DDBJ databases">
        <title>Genome sequence of cellulolytic Lachnospiraceae bacterium XHS1971 isolated from hotspring sediment.</title>
        <authorList>
            <person name="Vasudevan G."/>
            <person name="Joshi A.J."/>
            <person name="Hivarkar S."/>
            <person name="Lanjekar V.B."/>
            <person name="Dhakephalkar P.K."/>
            <person name="Dagar S."/>
        </authorList>
    </citation>
    <scope>NUCLEOTIDE SEQUENCE</scope>
    <source>
        <strain evidence="1">XHS1971</strain>
    </source>
</reference>
<organism evidence="1 2">
    <name type="scientific">Sporanaerobium hydrogeniformans</name>
    <dbReference type="NCBI Taxonomy" id="3072179"/>
    <lineage>
        <taxon>Bacteria</taxon>
        <taxon>Bacillati</taxon>
        <taxon>Bacillota</taxon>
        <taxon>Clostridia</taxon>
        <taxon>Lachnospirales</taxon>
        <taxon>Lachnospiraceae</taxon>
        <taxon>Sporanaerobium</taxon>
    </lineage>
</organism>
<dbReference type="Proteomes" id="UP000224460">
    <property type="component" value="Unassembled WGS sequence"/>
</dbReference>
<comment type="caution">
    <text evidence="1">The sequence shown here is derived from an EMBL/GenBank/DDBJ whole genome shotgun (WGS) entry which is preliminary data.</text>
</comment>
<dbReference type="EMBL" id="PEDL01000026">
    <property type="protein sequence ID" value="PHV69512.1"/>
    <property type="molecule type" value="Genomic_DNA"/>
</dbReference>
<keyword evidence="2" id="KW-1185">Reference proteome</keyword>
<evidence type="ECO:0000313" key="2">
    <source>
        <dbReference type="Proteomes" id="UP000224460"/>
    </source>
</evidence>
<gene>
    <name evidence="1" type="ORF">CS063_15425</name>
</gene>